<evidence type="ECO:0000256" key="1">
    <source>
        <dbReference type="SAM" id="Phobius"/>
    </source>
</evidence>
<keyword evidence="1" id="KW-0472">Membrane</keyword>
<keyword evidence="1" id="KW-1133">Transmembrane helix</keyword>
<reference evidence="2 3" key="1">
    <citation type="journal article" date="2017" name="ISME J.">
        <title>Energy and carbon metabolisms in a deep terrestrial subsurface fluid microbial community.</title>
        <authorList>
            <person name="Momper L."/>
            <person name="Jungbluth S.P."/>
            <person name="Lee M.D."/>
            <person name="Amend J.P."/>
        </authorList>
    </citation>
    <scope>NUCLEOTIDE SEQUENCE [LARGE SCALE GENOMIC DNA]</scope>
    <source>
        <strain evidence="2">SURF_26</strain>
    </source>
</reference>
<dbReference type="AlphaFoldDB" id="A0A3A4R8E9"/>
<dbReference type="EMBL" id="QZJZ01000013">
    <property type="protein sequence ID" value="RJP61375.1"/>
    <property type="molecule type" value="Genomic_DNA"/>
</dbReference>
<dbReference type="Proteomes" id="UP000266426">
    <property type="component" value="Unassembled WGS sequence"/>
</dbReference>
<feature type="transmembrane region" description="Helical" evidence="1">
    <location>
        <begin position="43"/>
        <end position="63"/>
    </location>
</feature>
<keyword evidence="1" id="KW-0812">Transmembrane</keyword>
<sequence length="68" mass="7727">MAIFFSYNASDEITASLTLLDDDILKEIPKNFFTNPAIQKSHALRLISALPAMHFNAIFIFLFPRIVI</sequence>
<name>A0A3A4R8E9_9BACT</name>
<accession>A0A3A4R8E9</accession>
<protein>
    <submittedName>
        <fullName evidence="2">Uncharacterized protein</fullName>
    </submittedName>
</protein>
<proteinExistence type="predicted"/>
<organism evidence="2 3">
    <name type="scientific">Candidatus Auribacter fodinae</name>
    <dbReference type="NCBI Taxonomy" id="2093366"/>
    <lineage>
        <taxon>Bacteria</taxon>
        <taxon>Pseudomonadati</taxon>
        <taxon>Candidatus Auribacterota</taxon>
        <taxon>Candidatus Auribacteria</taxon>
        <taxon>Candidatus Auribacterales</taxon>
        <taxon>Candidatus Auribacteraceae</taxon>
        <taxon>Candidatus Auribacter</taxon>
    </lineage>
</organism>
<gene>
    <name evidence="2" type="ORF">C4541_01875</name>
</gene>
<evidence type="ECO:0000313" key="3">
    <source>
        <dbReference type="Proteomes" id="UP000266426"/>
    </source>
</evidence>
<comment type="caution">
    <text evidence="2">The sequence shown here is derived from an EMBL/GenBank/DDBJ whole genome shotgun (WGS) entry which is preliminary data.</text>
</comment>
<evidence type="ECO:0000313" key="2">
    <source>
        <dbReference type="EMBL" id="RJP61375.1"/>
    </source>
</evidence>